<dbReference type="Pfam" id="PF13715">
    <property type="entry name" value="CarbopepD_reg_2"/>
    <property type="match status" value="1"/>
</dbReference>
<dbReference type="FunFam" id="2.170.130.10:FF:000003">
    <property type="entry name" value="SusC/RagA family TonB-linked outer membrane protein"/>
    <property type="match status" value="1"/>
</dbReference>
<gene>
    <name evidence="4" type="ORF">GCM10007415_28810</name>
</gene>
<dbReference type="AlphaFoldDB" id="A0A917MC66"/>
<keyword evidence="2" id="KW-1133">Transmembrane helix</keyword>
<reference evidence="4" key="2">
    <citation type="submission" date="2020-09" db="EMBL/GenBank/DDBJ databases">
        <authorList>
            <person name="Sun Q."/>
            <person name="Zhou Y."/>
        </authorList>
    </citation>
    <scope>NUCLEOTIDE SEQUENCE</scope>
    <source>
        <strain evidence="4">CGMCC 1.12195</strain>
    </source>
</reference>
<protein>
    <submittedName>
        <fullName evidence="4">SusC/RagA family TonB-linked outer membrane protein</fullName>
    </submittedName>
</protein>
<dbReference type="SUPFAM" id="SSF56935">
    <property type="entry name" value="Porins"/>
    <property type="match status" value="1"/>
</dbReference>
<dbReference type="InterPro" id="IPR039426">
    <property type="entry name" value="TonB-dep_rcpt-like"/>
</dbReference>
<dbReference type="Proteomes" id="UP000660862">
    <property type="component" value="Unassembled WGS sequence"/>
</dbReference>
<keyword evidence="1 2" id="KW-0472">Membrane</keyword>
<keyword evidence="1" id="KW-0998">Cell outer membrane</keyword>
<comment type="similarity">
    <text evidence="1">Belongs to the TonB-dependent receptor family.</text>
</comment>
<comment type="subcellular location">
    <subcellularLocation>
        <location evidence="1">Cell outer membrane</location>
        <topology evidence="1">Multi-pass membrane protein</topology>
    </subcellularLocation>
</comment>
<dbReference type="Gene3D" id="2.170.130.10">
    <property type="entry name" value="TonB-dependent receptor, plug domain"/>
    <property type="match status" value="1"/>
</dbReference>
<evidence type="ECO:0000256" key="2">
    <source>
        <dbReference type="SAM" id="Phobius"/>
    </source>
</evidence>
<dbReference type="InterPro" id="IPR037066">
    <property type="entry name" value="Plug_dom_sf"/>
</dbReference>
<dbReference type="PROSITE" id="PS52016">
    <property type="entry name" value="TONB_DEPENDENT_REC_3"/>
    <property type="match status" value="1"/>
</dbReference>
<evidence type="ECO:0000313" key="4">
    <source>
        <dbReference type="EMBL" id="GGG92305.1"/>
    </source>
</evidence>
<reference evidence="4" key="1">
    <citation type="journal article" date="2014" name="Int. J. Syst. Evol. Microbiol.">
        <title>Complete genome sequence of Corynebacterium casei LMG S-19264T (=DSM 44701T), isolated from a smear-ripened cheese.</title>
        <authorList>
            <consortium name="US DOE Joint Genome Institute (JGI-PGF)"/>
            <person name="Walter F."/>
            <person name="Albersmeier A."/>
            <person name="Kalinowski J."/>
            <person name="Ruckert C."/>
        </authorList>
    </citation>
    <scope>NUCLEOTIDE SEQUENCE</scope>
    <source>
        <strain evidence="4">CGMCC 1.12195</strain>
    </source>
</reference>
<dbReference type="SUPFAM" id="SSF49464">
    <property type="entry name" value="Carboxypeptidase regulatory domain-like"/>
    <property type="match status" value="1"/>
</dbReference>
<dbReference type="GO" id="GO:0009279">
    <property type="term" value="C:cell outer membrane"/>
    <property type="evidence" value="ECO:0007669"/>
    <property type="project" value="UniProtKB-SubCell"/>
</dbReference>
<accession>A0A917MC66</accession>
<dbReference type="Pfam" id="PF07715">
    <property type="entry name" value="Plug"/>
    <property type="match status" value="1"/>
</dbReference>
<dbReference type="EMBL" id="BMER01000002">
    <property type="protein sequence ID" value="GGG92305.1"/>
    <property type="molecule type" value="Genomic_DNA"/>
</dbReference>
<comment type="caution">
    <text evidence="4">The sequence shown here is derived from an EMBL/GenBank/DDBJ whole genome shotgun (WGS) entry which is preliminary data.</text>
</comment>
<evidence type="ECO:0000313" key="5">
    <source>
        <dbReference type="Proteomes" id="UP000660862"/>
    </source>
</evidence>
<dbReference type="InterPro" id="IPR012910">
    <property type="entry name" value="Plug_dom"/>
</dbReference>
<sequence length="1081" mass="120708">MNTYGTKLFIKLTLNYVTMVKLKRVRNFKDSWPLSVLVFAFILAPVALLAQQGLNIGGKVSDEQGPLAGVTISVKHGSAAVSTDQAGTFSLTGVRVGDTLLFRLVGYIDRELPVRNTTVMNVQLMPDNVGLDEVVVVAYGVQKKVTVTGAISSVSPEELRVSSSASLANALAGRVAGLTSMQRVGGQPGVDDATMYLRGAATINGTNPLILIDGVPRDNIRTIDINEVESISVLKDASATAIFGVRGANGVLIITTKRGKIGKPELSVNVTQSYSRLTREPEMPGSVEYMKLRNTALENDGFTAPFTPEIIAKFENPLAGLDPSAPDYEEKAALRKWMYPNNDWYRMLVKKWSPQTTLNTNMSGGTDKVTYFLNVGYLNQGGNMHTLPEDILKYDPSFKLDRYSFRSNVDYTVNKWLKAFLNLGTYIEKVNMPNPGVTYGGDRNWLVRDMMYQAQTILPMTPGPVTIPGYGVPPNRPLDPTYLTSGHYADRSPFTIMNWYGYDLQTRSNLNSSFGLDFDLGGITKGLTMKGMISYDAVGNNMVRGNNNQTEYQAFINPETDELTFAVFQLKQDNFSLSYDQGAKYNVNFQGQLLYNRSFGKHNVTGMVRADRDYWDSGGADIPFNVFGFAGRATYDFDTRYLAEINFGYNGSEQFSPEGRFGFFPSGSIGWVISQEPFLKDNPYVTLLKIRTSYGKVGNDKMGSLRFLYLDDITVGGGGFSGSLAAGQRVNEGLLGNRMLTWEIANKYNVGVDFSIIKDITGQIDIFGEKRSQILLQRNSIPIWQGVPINNIPKVNMGEVLNRGYEIELGYNKRVSDDLFLHFRGQLSYNRNKRTNVDEVPRDDTYAYKYRGTGYPIGQAWGYLIDWDQDGGYWNAESVADPERVTYGFGTPRPGDFVYKDLNGDNLIDDKDQAPIGVGNIPRYSYGFSFSAEWKAFDAYIFFQGLGKFNSSFASQGTYETTLDGTFFPYHKNAWTEERWKNGEEITYPALHSEEGVNHRANSFFVFDRDLFRLKNFEVGYTLPANSLRVIGISNMRVFMNGQNAFTWSPKFRPTHLDPENDDSIGYPQTAIFSFGTNIKF</sequence>
<dbReference type="InterPro" id="IPR023996">
    <property type="entry name" value="TonB-dep_OMP_SusC/RagA"/>
</dbReference>
<keyword evidence="1" id="KW-1134">Transmembrane beta strand</keyword>
<dbReference type="InterPro" id="IPR023997">
    <property type="entry name" value="TonB-dep_OMP_SusC/RagA_CS"/>
</dbReference>
<keyword evidence="1" id="KW-0813">Transport</keyword>
<keyword evidence="5" id="KW-1185">Reference proteome</keyword>
<keyword evidence="1 2" id="KW-0812">Transmembrane</keyword>
<organism evidence="4 5">
    <name type="scientific">Parapedobacter pyrenivorans</name>
    <dbReference type="NCBI Taxonomy" id="1305674"/>
    <lineage>
        <taxon>Bacteria</taxon>
        <taxon>Pseudomonadati</taxon>
        <taxon>Bacteroidota</taxon>
        <taxon>Sphingobacteriia</taxon>
        <taxon>Sphingobacteriales</taxon>
        <taxon>Sphingobacteriaceae</taxon>
        <taxon>Parapedobacter</taxon>
    </lineage>
</organism>
<evidence type="ECO:0000256" key="1">
    <source>
        <dbReference type="PROSITE-ProRule" id="PRU01360"/>
    </source>
</evidence>
<feature type="transmembrane region" description="Helical" evidence="2">
    <location>
        <begin position="31"/>
        <end position="50"/>
    </location>
</feature>
<dbReference type="InterPro" id="IPR008969">
    <property type="entry name" value="CarboxyPept-like_regulatory"/>
</dbReference>
<name>A0A917MC66_9SPHI</name>
<feature type="domain" description="TonB-dependent receptor plug" evidence="3">
    <location>
        <begin position="144"/>
        <end position="251"/>
    </location>
</feature>
<evidence type="ECO:0000259" key="3">
    <source>
        <dbReference type="Pfam" id="PF07715"/>
    </source>
</evidence>
<dbReference type="NCBIfam" id="TIGR04056">
    <property type="entry name" value="OMP_RagA_SusC"/>
    <property type="match status" value="1"/>
</dbReference>
<dbReference type="NCBIfam" id="TIGR04057">
    <property type="entry name" value="SusC_RagA_signa"/>
    <property type="match status" value="1"/>
</dbReference>
<proteinExistence type="inferred from homology"/>